<dbReference type="SMART" id="SM00032">
    <property type="entry name" value="CCP"/>
    <property type="match status" value="16"/>
</dbReference>
<keyword evidence="9" id="KW-0430">Lectin</keyword>
<feature type="domain" description="Sushi" evidence="28">
    <location>
        <begin position="1171"/>
        <end position="1232"/>
    </location>
</feature>
<dbReference type="GO" id="GO:0005886">
    <property type="term" value="C:plasma membrane"/>
    <property type="evidence" value="ECO:0007669"/>
    <property type="project" value="UniProtKB-SubCell"/>
</dbReference>
<dbReference type="FunCoup" id="A0A6P7YC38">
    <property type="interactions" value="164"/>
</dbReference>
<comment type="caution">
    <text evidence="23">Lacks conserved residue(s) required for the propagation of feature annotation.</text>
</comment>
<evidence type="ECO:0000256" key="8">
    <source>
        <dbReference type="ARBA" id="ARBA00022729"/>
    </source>
</evidence>
<dbReference type="FunFam" id="2.10.25.10:FF:000176">
    <property type="entry name" value="Selectin P"/>
    <property type="match status" value="2"/>
</dbReference>
<keyword evidence="7" id="KW-0479">Metal-binding</keyword>
<dbReference type="GeneID" id="115472463"/>
<evidence type="ECO:0000256" key="16">
    <source>
        <dbReference type="ARBA" id="ARBA00023180"/>
    </source>
</evidence>
<feature type="disulfide bond" evidence="24">
    <location>
        <begin position="1451"/>
        <end position="1478"/>
    </location>
</feature>
<reference evidence="30" key="1">
    <citation type="submission" date="2025-08" db="UniProtKB">
        <authorList>
            <consortium name="RefSeq"/>
        </authorList>
    </citation>
    <scope>IDENTIFICATION</scope>
</reference>
<evidence type="ECO:0000256" key="17">
    <source>
        <dbReference type="ARBA" id="ARBA00038738"/>
    </source>
</evidence>
<evidence type="ECO:0000256" key="5">
    <source>
        <dbReference type="ARBA" id="ARBA00022659"/>
    </source>
</evidence>
<dbReference type="InterPro" id="IPR016187">
    <property type="entry name" value="CTDL_fold"/>
</dbReference>
<dbReference type="InParanoid" id="A0A6P7YC38"/>
<evidence type="ECO:0000259" key="26">
    <source>
        <dbReference type="PROSITE" id="PS50026"/>
    </source>
</evidence>
<feature type="disulfide bond" evidence="24">
    <location>
        <begin position="1265"/>
        <end position="1292"/>
    </location>
</feature>
<dbReference type="KEGG" id="muo:115472463"/>
<feature type="disulfide bond" evidence="24">
    <location>
        <begin position="1141"/>
        <end position="1168"/>
    </location>
</feature>
<keyword evidence="13 25" id="KW-1133">Transmembrane helix</keyword>
<dbReference type="PROSITE" id="PS01186">
    <property type="entry name" value="EGF_2"/>
    <property type="match status" value="2"/>
</dbReference>
<feature type="disulfide bond" evidence="23">
    <location>
        <begin position="201"/>
        <end position="210"/>
    </location>
</feature>
<dbReference type="InterPro" id="IPR000436">
    <property type="entry name" value="Sushi_SCR_CCP_dom"/>
</dbReference>
<dbReference type="InterPro" id="IPR000742">
    <property type="entry name" value="EGF"/>
</dbReference>
<evidence type="ECO:0000256" key="14">
    <source>
        <dbReference type="ARBA" id="ARBA00023136"/>
    </source>
</evidence>
<dbReference type="GO" id="GO:0005509">
    <property type="term" value="F:calcium ion binding"/>
    <property type="evidence" value="ECO:0007669"/>
    <property type="project" value="InterPro"/>
</dbReference>
<feature type="disulfide bond" evidence="23">
    <location>
        <begin position="662"/>
        <end position="671"/>
    </location>
</feature>
<evidence type="ECO:0000313" key="29">
    <source>
        <dbReference type="Proteomes" id="UP000515156"/>
    </source>
</evidence>
<evidence type="ECO:0000256" key="10">
    <source>
        <dbReference type="ARBA" id="ARBA00022737"/>
    </source>
</evidence>
<dbReference type="SUPFAM" id="SSF57535">
    <property type="entry name" value="Complement control module/SCR domain"/>
    <property type="match status" value="16"/>
</dbReference>
<feature type="domain" description="Sushi" evidence="28">
    <location>
        <begin position="1233"/>
        <end position="1294"/>
    </location>
</feature>
<feature type="disulfide bond" evidence="24">
    <location>
        <begin position="955"/>
        <end position="982"/>
    </location>
</feature>
<keyword evidence="29" id="KW-1185">Reference proteome</keyword>
<evidence type="ECO:0000256" key="19">
    <source>
        <dbReference type="ARBA" id="ARBA00041401"/>
    </source>
</evidence>
<dbReference type="InterPro" id="IPR033991">
    <property type="entry name" value="Selectin_CTLD"/>
</dbReference>
<dbReference type="RefSeq" id="XP_030062613.1">
    <property type="nucleotide sequence ID" value="XM_030206753.1"/>
</dbReference>
<feature type="disulfide bond" evidence="24">
    <location>
        <begin position="1389"/>
        <end position="1416"/>
    </location>
</feature>
<dbReference type="SMART" id="SM00034">
    <property type="entry name" value="CLECT"/>
    <property type="match status" value="2"/>
</dbReference>
<feature type="domain" description="Sushi" evidence="28">
    <location>
        <begin position="861"/>
        <end position="922"/>
    </location>
</feature>
<gene>
    <name evidence="30" type="primary">LOC115472463</name>
</gene>
<comment type="subunit">
    <text evidence="17">Interacts with SELPLG/PSGL1 and PODXL2 through the sialyl Lewis X epitope. SELPLG sulfation appears not to be required for this interaction.</text>
</comment>
<dbReference type="CDD" id="cd00054">
    <property type="entry name" value="EGF_CA"/>
    <property type="match status" value="2"/>
</dbReference>
<feature type="domain" description="C-type lectin" evidence="27">
    <location>
        <begin position="55"/>
        <end position="175"/>
    </location>
</feature>
<feature type="domain" description="Sushi" evidence="28">
    <location>
        <begin position="1295"/>
        <end position="1356"/>
    </location>
</feature>
<dbReference type="OrthoDB" id="406096at2759"/>
<feature type="domain" description="Sushi" evidence="28">
    <location>
        <begin position="275"/>
        <end position="335"/>
    </location>
</feature>
<feature type="domain" description="EGF-like" evidence="26">
    <location>
        <begin position="636"/>
        <end position="672"/>
    </location>
</feature>
<evidence type="ECO:0000256" key="13">
    <source>
        <dbReference type="ARBA" id="ARBA00022989"/>
    </source>
</evidence>
<keyword evidence="11" id="KW-0106">Calcium</keyword>
<feature type="disulfide bond" evidence="24">
    <location>
        <begin position="1079"/>
        <end position="1106"/>
    </location>
</feature>
<feature type="domain" description="Sushi" evidence="28">
    <location>
        <begin position="923"/>
        <end position="984"/>
    </location>
</feature>
<dbReference type="Gene3D" id="3.10.100.10">
    <property type="entry name" value="Mannose-Binding Protein A, subunit A"/>
    <property type="match status" value="2"/>
</dbReference>
<dbReference type="FunFam" id="2.10.70.10:FF:000001">
    <property type="entry name" value="Selectin P"/>
    <property type="match status" value="15"/>
</dbReference>
<feature type="domain" description="Sushi" evidence="28">
    <location>
        <begin position="214"/>
        <end position="274"/>
    </location>
</feature>
<evidence type="ECO:0000256" key="3">
    <source>
        <dbReference type="ARBA" id="ARBA00022475"/>
    </source>
</evidence>
<feature type="domain" description="Sushi" evidence="28">
    <location>
        <begin position="1357"/>
        <end position="1418"/>
    </location>
</feature>
<feature type="disulfide bond" evidence="24">
    <location>
        <begin position="831"/>
        <end position="858"/>
    </location>
</feature>
<evidence type="ECO:0000259" key="27">
    <source>
        <dbReference type="PROSITE" id="PS50041"/>
    </source>
</evidence>
<dbReference type="GO" id="GO:0007155">
    <property type="term" value="P:cell adhesion"/>
    <property type="evidence" value="ECO:0007669"/>
    <property type="project" value="UniProtKB-KW"/>
</dbReference>
<protein>
    <recommendedName>
        <fullName evidence="18">E-selectin</fullName>
    </recommendedName>
    <alternativeName>
        <fullName evidence="19">CD62 antigen-like family member E</fullName>
    </alternativeName>
    <alternativeName>
        <fullName evidence="20">Endothelial leukocyte adhesion molecule 1</fullName>
    </alternativeName>
    <alternativeName>
        <fullName evidence="21">Leukocyte-endothelial cell adhesion molecule 2</fullName>
    </alternativeName>
</protein>
<dbReference type="CDD" id="cd00033">
    <property type="entry name" value="CCP"/>
    <property type="match status" value="15"/>
</dbReference>
<dbReference type="InterPro" id="IPR018378">
    <property type="entry name" value="C-type_lectin_CS"/>
</dbReference>
<dbReference type="Pfam" id="PF00059">
    <property type="entry name" value="Lectin_C"/>
    <property type="match status" value="2"/>
</dbReference>
<evidence type="ECO:0000256" key="12">
    <source>
        <dbReference type="ARBA" id="ARBA00022889"/>
    </source>
</evidence>
<evidence type="ECO:0000256" key="1">
    <source>
        <dbReference type="ARBA" id="ARBA00004251"/>
    </source>
</evidence>
<feature type="disulfide bond" evidence="24">
    <location>
        <begin position="769"/>
        <end position="796"/>
    </location>
</feature>
<keyword evidence="8" id="KW-0732">Signal</keyword>
<evidence type="ECO:0000256" key="4">
    <source>
        <dbReference type="ARBA" id="ARBA00022536"/>
    </source>
</evidence>
<evidence type="ECO:0000256" key="20">
    <source>
        <dbReference type="ARBA" id="ARBA00042113"/>
    </source>
</evidence>
<evidence type="ECO:0000256" key="21">
    <source>
        <dbReference type="ARBA" id="ARBA00043124"/>
    </source>
</evidence>
<feature type="domain" description="Sushi" evidence="28">
    <location>
        <begin position="1047"/>
        <end position="1108"/>
    </location>
</feature>
<feature type="domain" description="Sushi" evidence="28">
    <location>
        <begin position="1109"/>
        <end position="1170"/>
    </location>
</feature>
<dbReference type="PROSITE" id="PS50026">
    <property type="entry name" value="EGF_3"/>
    <property type="match status" value="2"/>
</dbReference>
<dbReference type="PRINTS" id="PR00343">
    <property type="entry name" value="SELECTIN"/>
</dbReference>
<dbReference type="InterPro" id="IPR050350">
    <property type="entry name" value="Compl-Cell_Adhes-Reg"/>
</dbReference>
<dbReference type="PROSITE" id="PS50923">
    <property type="entry name" value="SUSHI"/>
    <property type="match status" value="15"/>
</dbReference>
<keyword evidence="6 25" id="KW-0812">Transmembrane</keyword>
<evidence type="ECO:0000256" key="24">
    <source>
        <dbReference type="PROSITE-ProRule" id="PRU00302"/>
    </source>
</evidence>
<evidence type="ECO:0000256" key="11">
    <source>
        <dbReference type="ARBA" id="ARBA00022837"/>
    </source>
</evidence>
<evidence type="ECO:0000256" key="25">
    <source>
        <dbReference type="SAM" id="Phobius"/>
    </source>
</evidence>
<evidence type="ECO:0000256" key="22">
    <source>
        <dbReference type="ARBA" id="ARBA00045695"/>
    </source>
</evidence>
<dbReference type="InterPro" id="IPR002396">
    <property type="entry name" value="Selectin_superfamily"/>
</dbReference>
<feature type="transmembrane region" description="Helical" evidence="25">
    <location>
        <begin position="498"/>
        <end position="518"/>
    </location>
</feature>
<evidence type="ECO:0000256" key="7">
    <source>
        <dbReference type="ARBA" id="ARBA00022723"/>
    </source>
</evidence>
<dbReference type="Pfam" id="PF00084">
    <property type="entry name" value="Sushi"/>
    <property type="match status" value="14"/>
</dbReference>
<keyword evidence="14 25" id="KW-0472">Membrane</keyword>
<feature type="domain" description="Sushi" evidence="28">
    <location>
        <begin position="799"/>
        <end position="860"/>
    </location>
</feature>
<dbReference type="PROSITE" id="PS00022">
    <property type="entry name" value="EGF_1"/>
    <property type="match status" value="2"/>
</dbReference>
<dbReference type="PANTHER" id="PTHR19325:SF493">
    <property type="entry name" value="E-SELECTIN"/>
    <property type="match status" value="1"/>
</dbReference>
<comment type="similarity">
    <text evidence="2">Belongs to the selectin/LECAM family.</text>
</comment>
<keyword evidence="16" id="KW-0325">Glycoprotein</keyword>
<evidence type="ECO:0000256" key="9">
    <source>
        <dbReference type="ARBA" id="ARBA00022734"/>
    </source>
</evidence>
<evidence type="ECO:0000256" key="18">
    <source>
        <dbReference type="ARBA" id="ARBA00040812"/>
    </source>
</evidence>
<dbReference type="SUPFAM" id="SSF56436">
    <property type="entry name" value="C-type lectin-like"/>
    <property type="match status" value="2"/>
</dbReference>
<dbReference type="Gene3D" id="2.10.70.10">
    <property type="entry name" value="Complement Module, domain 1"/>
    <property type="match status" value="16"/>
</dbReference>
<feature type="transmembrane region" description="Helical" evidence="25">
    <location>
        <begin position="1489"/>
        <end position="1514"/>
    </location>
</feature>
<keyword evidence="12" id="KW-0130">Cell adhesion</keyword>
<name>A0A6P7YC38_9AMPH</name>
<evidence type="ECO:0000256" key="6">
    <source>
        <dbReference type="ARBA" id="ARBA00022692"/>
    </source>
</evidence>
<evidence type="ECO:0000256" key="15">
    <source>
        <dbReference type="ARBA" id="ARBA00023157"/>
    </source>
</evidence>
<sequence>MEQSKSMSHKTGATKQICRYREHSKEYRNCQNLGPSMKFYSSAISFLVILTSTGVDCWTYHFSTKAMPWEEARAFCQNNYTDLVAIQNKQEIRHLESTLPFNPVYYWIGIRKIQGNWTWVGTKKMLTSEAENWAKNEPNNKKNKEDCVEIYIKRERDAGKWNDDSCMKNKIALCYTASCAPSSCSDHGECVETINNYTCKCDEGFYGSECQYVIKCDTLSAPAQGYMNCSHPWESFSFGSICESGCLEGWVLDGPPQIDCRASGQWTGIPKCEVIKCETLSAPAEGYMNCFHPWGNFCFGSVCEFGCLEGWVLDGPSHADCRAPGEWTEIPKCEVIRCETLSAPAHEFMNCSHPWGNFSFGSVCEFSKWEGSGLTVVNKMECEMNGKWTTGMLNYEASTQSAHPRYISVATLVVTSTAAFMGFVLVILLVRQLQRKAKKSSRNDYEVLKGSATEYSRDGKTYNSQSGDRTASADIDREMIISQKLHVDRRNQWRVSRLVLNFAALCCGFLAAAEVNAWTYHYDKTSTSNWEEARKWCKTHYTDMVAIQNQEEIAYLNEILPYQQAYYWIGIRKIKGIWTWVGTNKSLTTAAENWAKGEPNNAGKDQDCVEIYIKRSHDSSKWNDERCNRKKTALCFLANCQRTSCSQQGECIETIGNYTCDCYLGFYGPECEHVVKCESLAVPTHGGMSCSHMFGDFHYNSSCSFSCDEGFLLIGAETVLCTASADWTAPAPTCKVKQCKPLTLPDQALRSCRDPIGAFSYLSVCEFSCELGFILNGSARLQCTASGQWTTELPICQGVQCEPLVAPAHGGISCSHILGVFQYNSSCSFGCAEGFFINGPDSVLCMVSGDWTAPAPPCKAVSCEALQPAVRGKMHCSHPLGNFSYLSTCEFSCEEGFLLTEPGTLQCSTAGNWTSLPPECEAVKCSRLEAPDRGIMDCSNFFGDFTYNSSCDFSCEDGFVIEGSKVLMCTAFGNWTGFAPSCHAVRCPVLKATERGIMNCSSFFGDFTYNSSCDFSCEDGFVRDGPGTFKCTALGNWNSPPPSCYAVRCLYLEDPENGIMDCSNFFGDFTYNSSCDFSCEDGFVRDGPGTLKCTALGNWTSPPPLCHAVRCPHLEDPERGIMNCSSFFGDFTYNSSCDFSCEDGFVRDGPGTLKCTALGNWTSPPPLCHAVRCSVLKTPDYGFMDCSHFFGNFTYNTSCDFSCEKGFMRDGSRTLKCTSLGSWTTSPPSCHVVKCPELVAPNQGIMNCSHFLGNFTYNSSCDFSCQDGFVRNGPRTLNCTLLGNWTTPTPSCHAVKCLALEAPTQGLMDCTHFFGDFTYNSTCNFSCEEGFVRDGMGAAECTVFGNWTALPPLCHAVKCLALEAPTQGLMDCTHFFGDFTYNSTCNFSCEEGFVRDGMGAAECTVFGNWTALPSSCHVMACSKLSSSAPRVMNCSHPIRSFSYRSTCNFHCTEGYVLNGTESIECQPSGHWSNKMPVCTVVGSSFIKQALHYTGGVALALVAAIMSSTLIAFIVRRFRQKEGTKKLLNSARDPVAPERYINRAYQETL</sequence>
<dbReference type="PANTHER" id="PTHR19325">
    <property type="entry name" value="COMPLEMENT COMPONENT-RELATED SUSHI DOMAIN-CONTAINING"/>
    <property type="match status" value="1"/>
</dbReference>
<dbReference type="SMART" id="SM00181">
    <property type="entry name" value="EGF"/>
    <property type="match status" value="2"/>
</dbReference>
<feature type="domain" description="C-type lectin" evidence="27">
    <location>
        <begin position="515"/>
        <end position="636"/>
    </location>
</feature>
<evidence type="ECO:0000256" key="2">
    <source>
        <dbReference type="ARBA" id="ARBA00007360"/>
    </source>
</evidence>
<dbReference type="InterPro" id="IPR016186">
    <property type="entry name" value="C-type_lectin-like/link_sf"/>
</dbReference>
<dbReference type="Pfam" id="PF00008">
    <property type="entry name" value="EGF"/>
    <property type="match status" value="1"/>
</dbReference>
<dbReference type="SUPFAM" id="SSF57196">
    <property type="entry name" value="EGF/Laminin"/>
    <property type="match status" value="1"/>
</dbReference>
<feature type="disulfide bond" evidence="24">
    <location>
        <begin position="707"/>
        <end position="734"/>
    </location>
</feature>
<dbReference type="Proteomes" id="UP000515156">
    <property type="component" value="Chromosome 6"/>
</dbReference>
<feature type="disulfide bond" evidence="24">
    <location>
        <begin position="1017"/>
        <end position="1044"/>
    </location>
</feature>
<comment type="subcellular location">
    <subcellularLocation>
        <location evidence="1">Cell membrane</location>
        <topology evidence="1">Single-pass type I membrane protein</topology>
    </subcellularLocation>
</comment>
<dbReference type="SMART" id="SM00179">
    <property type="entry name" value="EGF_CA"/>
    <property type="match status" value="2"/>
</dbReference>
<feature type="domain" description="Sushi" evidence="28">
    <location>
        <begin position="675"/>
        <end position="736"/>
    </location>
</feature>
<organism evidence="29 30">
    <name type="scientific">Microcaecilia unicolor</name>
    <dbReference type="NCBI Taxonomy" id="1415580"/>
    <lineage>
        <taxon>Eukaryota</taxon>
        <taxon>Metazoa</taxon>
        <taxon>Chordata</taxon>
        <taxon>Craniata</taxon>
        <taxon>Vertebrata</taxon>
        <taxon>Euteleostomi</taxon>
        <taxon>Amphibia</taxon>
        <taxon>Gymnophiona</taxon>
        <taxon>Siphonopidae</taxon>
        <taxon>Microcaecilia</taxon>
    </lineage>
</organism>
<feature type="domain" description="Sushi" evidence="28">
    <location>
        <begin position="737"/>
        <end position="798"/>
    </location>
</feature>
<dbReference type="GO" id="GO:0030246">
    <property type="term" value="F:carbohydrate binding"/>
    <property type="evidence" value="ECO:0007669"/>
    <property type="project" value="UniProtKB-KW"/>
</dbReference>
<dbReference type="CDD" id="cd03592">
    <property type="entry name" value="CLECT_selectins_like"/>
    <property type="match status" value="1"/>
</dbReference>
<feature type="domain" description="Sushi" evidence="28">
    <location>
        <begin position="985"/>
        <end position="1046"/>
    </location>
</feature>
<feature type="domain" description="EGF-like" evidence="26">
    <location>
        <begin position="175"/>
        <end position="211"/>
    </location>
</feature>
<feature type="domain" description="Sushi" evidence="28">
    <location>
        <begin position="1419"/>
        <end position="1480"/>
    </location>
</feature>
<keyword evidence="4 23" id="KW-0245">EGF-like domain</keyword>
<dbReference type="PROSITE" id="PS00615">
    <property type="entry name" value="C_TYPE_LECTIN_1"/>
    <property type="match status" value="2"/>
</dbReference>
<feature type="transmembrane region" description="Helical" evidence="25">
    <location>
        <begin position="406"/>
        <end position="430"/>
    </location>
</feature>
<dbReference type="InterPro" id="IPR001304">
    <property type="entry name" value="C-type_lectin-like"/>
</dbReference>
<keyword evidence="5 24" id="KW-0768">Sushi</keyword>
<comment type="function">
    <text evidence="22">Cell-surface glycoprotein having a role in immunoadhesion. Mediates in the adhesion of blood neutrophils in cytokine-activated endothelium through interaction with SELPLG/PSGL1. May have a role in capillary morphogenesis.</text>
</comment>
<keyword evidence="15 23" id="KW-1015">Disulfide bond</keyword>
<evidence type="ECO:0000259" key="28">
    <source>
        <dbReference type="PROSITE" id="PS50923"/>
    </source>
</evidence>
<keyword evidence="3" id="KW-1003">Cell membrane</keyword>
<feature type="disulfide bond" evidence="24">
    <location>
        <begin position="893"/>
        <end position="920"/>
    </location>
</feature>
<keyword evidence="10" id="KW-0677">Repeat</keyword>
<dbReference type="FunFam" id="3.10.100.10:FF:000007">
    <property type="entry name" value="L-selectin"/>
    <property type="match status" value="2"/>
</dbReference>
<feature type="disulfide bond" evidence="24">
    <location>
        <begin position="1327"/>
        <end position="1354"/>
    </location>
</feature>
<accession>A0A6P7YC38</accession>
<dbReference type="InterPro" id="IPR035976">
    <property type="entry name" value="Sushi/SCR/CCP_sf"/>
</dbReference>
<evidence type="ECO:0000256" key="23">
    <source>
        <dbReference type="PROSITE-ProRule" id="PRU00076"/>
    </source>
</evidence>
<dbReference type="InterPro" id="IPR001881">
    <property type="entry name" value="EGF-like_Ca-bd_dom"/>
</dbReference>
<feature type="disulfide bond" evidence="24">
    <location>
        <begin position="1203"/>
        <end position="1230"/>
    </location>
</feature>
<evidence type="ECO:0000313" key="30">
    <source>
        <dbReference type="RefSeq" id="XP_030062613.1"/>
    </source>
</evidence>
<dbReference type="PROSITE" id="PS50041">
    <property type="entry name" value="C_TYPE_LECTIN_2"/>
    <property type="match status" value="2"/>
</dbReference>
<proteinExistence type="inferred from homology"/>